<dbReference type="VEuPathDB" id="AmoebaDB:FDP41_005388"/>
<dbReference type="RefSeq" id="XP_044560107.1">
    <property type="nucleotide sequence ID" value="XM_044708906.1"/>
</dbReference>
<dbReference type="GO" id="GO:0016757">
    <property type="term" value="F:glycosyltransferase activity"/>
    <property type="evidence" value="ECO:0007669"/>
    <property type="project" value="UniProtKB-KW"/>
</dbReference>
<keyword evidence="3" id="KW-0812">Transmembrane</keyword>
<feature type="transmembrane region" description="Helical" evidence="3">
    <location>
        <begin position="181"/>
        <end position="206"/>
    </location>
</feature>
<evidence type="ECO:0000256" key="2">
    <source>
        <dbReference type="SAM" id="MobiDB-lite"/>
    </source>
</evidence>
<dbReference type="Gene3D" id="3.40.50.2000">
    <property type="entry name" value="Glycogen Phosphorylase B"/>
    <property type="match status" value="1"/>
</dbReference>
<feature type="compositionally biased region" description="Low complexity" evidence="2">
    <location>
        <begin position="67"/>
        <end position="78"/>
    </location>
</feature>
<keyword evidence="1" id="KW-0328">Glycosyltransferase</keyword>
<dbReference type="GeneID" id="68112606"/>
<dbReference type="EMBL" id="VFQX01000044">
    <property type="protein sequence ID" value="KAF0975394.1"/>
    <property type="molecule type" value="Genomic_DNA"/>
</dbReference>
<dbReference type="OMA" id="NINPRYK"/>
<dbReference type="OrthoDB" id="10390800at2759"/>
<keyword evidence="6" id="KW-1185">Reference proteome</keyword>
<dbReference type="Pfam" id="PF00534">
    <property type="entry name" value="Glycos_transf_1"/>
    <property type="match status" value="1"/>
</dbReference>
<dbReference type="Proteomes" id="UP000444721">
    <property type="component" value="Unassembled WGS sequence"/>
</dbReference>
<evidence type="ECO:0000259" key="4">
    <source>
        <dbReference type="Pfam" id="PF00534"/>
    </source>
</evidence>
<protein>
    <recommendedName>
        <fullName evidence="4">Glycosyl transferase family 1 domain-containing protein</fullName>
    </recommendedName>
</protein>
<dbReference type="InterPro" id="IPR001296">
    <property type="entry name" value="Glyco_trans_1"/>
</dbReference>
<keyword evidence="1" id="KW-0808">Transferase</keyword>
<keyword evidence="3" id="KW-1133">Transmembrane helix</keyword>
<evidence type="ECO:0000313" key="6">
    <source>
        <dbReference type="Proteomes" id="UP000444721"/>
    </source>
</evidence>
<proteinExistence type="predicted"/>
<feature type="region of interest" description="Disordered" evidence="2">
    <location>
        <begin position="96"/>
        <end position="124"/>
    </location>
</feature>
<dbReference type="VEuPathDB" id="AmoebaDB:NF0015120"/>
<evidence type="ECO:0000313" key="5">
    <source>
        <dbReference type="EMBL" id="KAF0975394.1"/>
    </source>
</evidence>
<dbReference type="SUPFAM" id="SSF53756">
    <property type="entry name" value="UDP-Glycosyltransferase/glycogen phosphorylase"/>
    <property type="match status" value="1"/>
</dbReference>
<evidence type="ECO:0000256" key="3">
    <source>
        <dbReference type="SAM" id="Phobius"/>
    </source>
</evidence>
<organism evidence="5 6">
    <name type="scientific">Naegleria fowleri</name>
    <name type="common">Brain eating amoeba</name>
    <dbReference type="NCBI Taxonomy" id="5763"/>
    <lineage>
        <taxon>Eukaryota</taxon>
        <taxon>Discoba</taxon>
        <taxon>Heterolobosea</taxon>
        <taxon>Tetramitia</taxon>
        <taxon>Eutetramitia</taxon>
        <taxon>Vahlkampfiidae</taxon>
        <taxon>Naegleria</taxon>
    </lineage>
</organism>
<gene>
    <name evidence="5" type="ORF">FDP41_005388</name>
</gene>
<feature type="compositionally biased region" description="Basic and acidic residues" evidence="2">
    <location>
        <begin position="113"/>
        <end position="124"/>
    </location>
</feature>
<reference evidence="5 6" key="1">
    <citation type="journal article" date="2019" name="Sci. Rep.">
        <title>Nanopore sequencing improves the draft genome of the human pathogenic amoeba Naegleria fowleri.</title>
        <authorList>
            <person name="Liechti N."/>
            <person name="Schurch N."/>
            <person name="Bruggmann R."/>
            <person name="Wittwer M."/>
        </authorList>
    </citation>
    <scope>NUCLEOTIDE SEQUENCE [LARGE SCALE GENOMIC DNA]</scope>
    <source>
        <strain evidence="5 6">ATCC 30894</strain>
    </source>
</reference>
<sequence length="1056" mass="123414">MPLANRHTTSSENTSDHRDDDNDDEFERLLLDDITPSQHHHHLKSETNPSSRLHHLRNSCYPPSPNRTTTTRASSVRTSLRHDRCHDRHQHLENDNEESTCVFLQQQQQHSSNQKEKHQQYDDDHDDHSFDKFKILLSHHMFCCCDFIPSSLLFQRLHRAFKRKRTSCCSLQRNIDSENKFISLLLLGILTLVAIVFLCLGFLVALSVSGHLSFGKVNYTVWQSSNYLIHNGSSSHHRSHRTKSVKDWPHEARALKEWLLQNWKLILETPQYGKLNESQLDLIVFRMDYSSFLKPVQLNSETIAKSLEQLQMNLPELSFRIHVVDSAISDHLSQTLSHLLESYGNSWLMAITHEDIPLFIPSIFYPLNSLISHQVLTLIMYNRYQVEPMSQTRIPKSFKERFEMSTNFWFELIENEIYELEKVSTHLVRLEQYSQQVKNMLSHDSNAQSYRQIMELLSHKMLNAEGKCTAMALALPKKVKEQDPSLDYSKFLQRHKGIFAPLIPLFITNDQTMYFRGDLIFKKVVYLENSEFMDLIAKYYCYQFYRMPKKDREDQHAITNIDVDKGETTIETSDGMKHMVELFTYRPLKKTPKIIHLAIQLGGNHPNARHNLNLDSYAMKLAQYLSEIVSSFKVTVIYCGKNSKLFRYLQSFSHQVHKVIQVTSKKDYETLLKEDSISMVHAFYSLYGIKICHKLNIPFIQTLNTPYQFLFDDPKRLKQFRRMDPFTSLYIAMSGDVAQFSDLSLGLNIGKMLILRQGLEPQPLENCQRFSYLLPTERKHVWNQWVEPLTKQHMLHELDRVVVLTQVDTHVTPASGHHLSIRALVELKKRLREDPLQFLNVHPVLLLVGEFQDPQWRSHLQELVKQNDLSKEVFFLEDRSTIQKLYCHLFAMSDVMLHPNLLEGWSSFVAQSVYMKKDLVSTVMGGSLEIISQFKGLTTIEKFVDPPHPILMSLLNTNENQPLLSDVKSEDAKTPSMLEKIYPEFCKHFAEIIHEVLSTRKSIGHMPSYDDRRSEDMFVSHSHRGYKRLYEMIDTFGISETNIPFLIKKLFRRGYQ</sequence>
<dbReference type="AlphaFoldDB" id="A0A6A5BMV5"/>
<accession>A0A6A5BMV5</accession>
<name>A0A6A5BMV5_NAEFO</name>
<keyword evidence="3" id="KW-0472">Membrane</keyword>
<evidence type="ECO:0000256" key="1">
    <source>
        <dbReference type="ARBA" id="ARBA00022676"/>
    </source>
</evidence>
<comment type="caution">
    <text evidence="5">The sequence shown here is derived from an EMBL/GenBank/DDBJ whole genome shotgun (WGS) entry which is preliminary data.</text>
</comment>
<dbReference type="VEuPathDB" id="AmoebaDB:NfTy_065820"/>
<feature type="compositionally biased region" description="Polar residues" evidence="2">
    <location>
        <begin position="1"/>
        <end position="13"/>
    </location>
</feature>
<feature type="region of interest" description="Disordered" evidence="2">
    <location>
        <begin position="35"/>
        <end position="81"/>
    </location>
</feature>
<feature type="region of interest" description="Disordered" evidence="2">
    <location>
        <begin position="1"/>
        <end position="23"/>
    </location>
</feature>
<feature type="domain" description="Glycosyl transferase family 1" evidence="4">
    <location>
        <begin position="812"/>
        <end position="936"/>
    </location>
</feature>